<dbReference type="Gene3D" id="3.60.21.10">
    <property type="match status" value="1"/>
</dbReference>
<comment type="caution">
    <text evidence="4">The sequence shown here is derived from an EMBL/GenBank/DDBJ whole genome shotgun (WGS) entry which is preliminary data.</text>
</comment>
<keyword evidence="5" id="KW-1185">Reference proteome</keyword>
<dbReference type="InterPro" id="IPR029052">
    <property type="entry name" value="Metallo-depent_PP-like"/>
</dbReference>
<dbReference type="Pfam" id="PF09587">
    <property type="entry name" value="PGA_cap"/>
    <property type="match status" value="1"/>
</dbReference>
<comment type="similarity">
    <text evidence="1">Belongs to the CapA family.</text>
</comment>
<reference evidence="4 5" key="1">
    <citation type="journal article" date="2019" name="J Genomics">
        <title>The Draft Genome of a Hydrogen-producing Cyanobacterium, Arthrospira platensis NIES-46.</title>
        <authorList>
            <person name="Suzuki S."/>
            <person name="Yamaguchi H."/>
            <person name="Kawachi M."/>
        </authorList>
    </citation>
    <scope>NUCLEOTIDE SEQUENCE [LARGE SCALE GENOMIC DNA]</scope>
    <source>
        <strain evidence="4 5">NIES-46</strain>
    </source>
</reference>
<evidence type="ECO:0000256" key="1">
    <source>
        <dbReference type="ARBA" id="ARBA00005662"/>
    </source>
</evidence>
<accession>A0A5M3T883</accession>
<proteinExistence type="inferred from homology"/>
<dbReference type="EMBL" id="BIMW01000089">
    <property type="protein sequence ID" value="GCE94091.1"/>
    <property type="molecule type" value="Genomic_DNA"/>
</dbReference>
<dbReference type="SMART" id="SM00854">
    <property type="entry name" value="PGA_cap"/>
    <property type="match status" value="1"/>
</dbReference>
<dbReference type="InterPro" id="IPR052169">
    <property type="entry name" value="CW_Biosynth-Accessory"/>
</dbReference>
<evidence type="ECO:0000259" key="3">
    <source>
        <dbReference type="SMART" id="SM00854"/>
    </source>
</evidence>
<dbReference type="CDD" id="cd07381">
    <property type="entry name" value="MPP_CapA"/>
    <property type="match status" value="1"/>
</dbReference>
<feature type="domain" description="Capsule synthesis protein CapA" evidence="3">
    <location>
        <begin position="292"/>
        <end position="531"/>
    </location>
</feature>
<feature type="region of interest" description="Disordered" evidence="2">
    <location>
        <begin position="112"/>
        <end position="156"/>
    </location>
</feature>
<name>A0A5M3T883_LIMPL</name>
<evidence type="ECO:0000313" key="5">
    <source>
        <dbReference type="Proteomes" id="UP000326169"/>
    </source>
</evidence>
<dbReference type="SUPFAM" id="SSF56300">
    <property type="entry name" value="Metallo-dependent phosphatases"/>
    <property type="match status" value="1"/>
</dbReference>
<dbReference type="PANTHER" id="PTHR33393:SF11">
    <property type="entry name" value="POLYGLUTAMINE SYNTHESIS ACCESSORY PROTEIN RV0574C-RELATED"/>
    <property type="match status" value="1"/>
</dbReference>
<dbReference type="RefSeq" id="WP_014277147.1">
    <property type="nucleotide sequence ID" value="NZ_BIMW01000089.1"/>
</dbReference>
<evidence type="ECO:0000256" key="2">
    <source>
        <dbReference type="SAM" id="MobiDB-lite"/>
    </source>
</evidence>
<evidence type="ECO:0000313" key="4">
    <source>
        <dbReference type="EMBL" id="GCE94091.1"/>
    </source>
</evidence>
<organism evidence="4 5">
    <name type="scientific">Limnospira platensis NIES-46</name>
    <dbReference type="NCBI Taxonomy" id="1236695"/>
    <lineage>
        <taxon>Bacteria</taxon>
        <taxon>Bacillati</taxon>
        <taxon>Cyanobacteriota</taxon>
        <taxon>Cyanophyceae</taxon>
        <taxon>Oscillatoriophycideae</taxon>
        <taxon>Oscillatoriales</taxon>
        <taxon>Sirenicapillariaceae</taxon>
        <taxon>Limnospira</taxon>
    </lineage>
</organism>
<dbReference type="Proteomes" id="UP000326169">
    <property type="component" value="Unassembled WGS sequence"/>
</dbReference>
<dbReference type="PANTHER" id="PTHR33393">
    <property type="entry name" value="POLYGLUTAMINE SYNTHESIS ACCESSORY PROTEIN RV0574C-RELATED"/>
    <property type="match status" value="1"/>
</dbReference>
<dbReference type="InterPro" id="IPR019079">
    <property type="entry name" value="Capsule_synth_CapA"/>
</dbReference>
<feature type="compositionally biased region" description="Basic residues" evidence="2">
    <location>
        <begin position="142"/>
        <end position="153"/>
    </location>
</feature>
<dbReference type="GeneID" id="301682999"/>
<gene>
    <name evidence="4" type="ORF">NIES46_21430</name>
</gene>
<sequence length="620" mass="67588">MSQQEILRSAYQGDPKAIAILLNQALKPKQVQAHLTLEYDHLYITLESPTIPDQAASVRVIHKGLMRLQPPSIWCVTIAAQLGDDDNPAWIETLVLRSSPVVVTPVTNNVPVIPKNSPVADPKPPQKTKTSPAPKTQEKPRTSGRPKTPKKTTKVATAAPVISQVATAEISQTSANSATPKTPRFQFRRPKSLSVVGYMTLAILPLSGLIIGAKWDRVSASLATIPPTFATASQAVLEQLPQLPNFSFGSNAENPPKVDPSVTQATIEQLRNISELTISSLRNPIDPDMRITIKSVGDIIPGTNYPYNKLHPNKQVLFAGVKPALQDADIVFGNFESTLTNYPNSAKNVGRGMVFAFRTPPEYAALLREAGFDILSVANNHSFDFFEAGFKDTIANIEKAGMKAVGKKGQIVYHEVRGINVAFIGFSYFNYHNNMNDLEASQALIKEAADNADIVVVSVHAGAEGTRALRIQNKTEYFYGENRGNKVLFARTMIDAGADLVLGHGPHVPRALELYNGKLIAYSLGNFLGYRTLSTRAELGYSLVLETQLDVMGNFVEGRIIPVHLDGQGIPSLDNSLRTVGLMRRLTKSDFPDTPLEIDDQGNIFVSQPQRETLGAIAPE</sequence>
<protein>
    <recommendedName>
        <fullName evidence="3">Capsule synthesis protein CapA domain-containing protein</fullName>
    </recommendedName>
</protein>